<keyword evidence="4 9" id="KW-1133">Transmembrane helix</keyword>
<dbReference type="PANTHER" id="PTHR11689">
    <property type="entry name" value="CHLORIDE CHANNEL PROTEIN CLC FAMILY MEMBER"/>
    <property type="match status" value="1"/>
</dbReference>
<sequence>MKEIEYEVICLQEALAETKAENMKLRESILNKEIEFHSVIHENEELQNREAVSHKKVEELSKLIEETVAKKQAKENGELTVSEKDYDLLPKVVELSKVNRHGREEKLRVKLPSPQSEEPNSENLWQENNVSIGKAKHVSYAQIDTLNGELKGDESREKEDESVEVEYKMWESCKIEKKEFSPEREQDRVILEKNTKSAMEVDLCDQRSNNPDTQNSQCLVNGSSDSWNHVDGKILCAGSAAFIAPVGGVLFALEEVTRWWRSQLMWCVFFTYAIVAVVVHTALRWCNSGKCGHFGLGGFIIWDISDGQDSRGLFV</sequence>
<dbReference type="EMBL" id="PDCK01000044">
    <property type="protein sequence ID" value="PRQ25725.1"/>
    <property type="molecule type" value="Genomic_DNA"/>
</dbReference>
<gene>
    <name evidence="10" type="ORF">RchiOBHm_Chr6g0286801</name>
</gene>
<evidence type="ECO:0000256" key="6">
    <source>
        <dbReference type="ARBA" id="ARBA00023136"/>
    </source>
</evidence>
<comment type="caution">
    <text evidence="10">The sequence shown here is derived from an EMBL/GenBank/DDBJ whole genome shotgun (WGS) entry which is preliminary data.</text>
</comment>
<dbReference type="PRINTS" id="PR01120">
    <property type="entry name" value="CLCHANNELPLT"/>
</dbReference>
<dbReference type="PANTHER" id="PTHR11689:SF136">
    <property type="entry name" value="H(+)_CL(-) EXCHANGE TRANSPORTER 7"/>
    <property type="match status" value="1"/>
</dbReference>
<dbReference type="Proteomes" id="UP000238479">
    <property type="component" value="Chromosome 6"/>
</dbReference>
<keyword evidence="11" id="KW-1185">Reference proteome</keyword>
<comment type="subcellular location">
    <subcellularLocation>
        <location evidence="1">Membrane</location>
        <topology evidence="1">Multi-pass membrane protein</topology>
    </subcellularLocation>
</comment>
<proteinExistence type="predicted"/>
<dbReference type="InterPro" id="IPR002251">
    <property type="entry name" value="Cl_channel_pln"/>
</dbReference>
<accession>A0A2P6PUX3</accession>
<evidence type="ECO:0000313" key="11">
    <source>
        <dbReference type="Proteomes" id="UP000238479"/>
    </source>
</evidence>
<keyword evidence="7" id="KW-0406">Ion transport</keyword>
<keyword evidence="7" id="KW-0869">Chloride channel</keyword>
<evidence type="ECO:0000313" key="10">
    <source>
        <dbReference type="EMBL" id="PRQ25725.1"/>
    </source>
</evidence>
<dbReference type="Gene3D" id="1.10.3080.10">
    <property type="entry name" value="Clc chloride channel"/>
    <property type="match status" value="1"/>
</dbReference>
<evidence type="ECO:0000256" key="1">
    <source>
        <dbReference type="ARBA" id="ARBA00004141"/>
    </source>
</evidence>
<keyword evidence="7" id="KW-0813">Transport</keyword>
<dbReference type="GO" id="GO:0005247">
    <property type="term" value="F:voltage-gated chloride channel activity"/>
    <property type="evidence" value="ECO:0007669"/>
    <property type="project" value="InterPro"/>
</dbReference>
<dbReference type="GO" id="GO:0034707">
    <property type="term" value="C:chloride channel complex"/>
    <property type="evidence" value="ECO:0007669"/>
    <property type="project" value="UniProtKB-KW"/>
</dbReference>
<keyword evidence="3" id="KW-0677">Repeat</keyword>
<evidence type="ECO:0000256" key="8">
    <source>
        <dbReference type="SAM" id="Coils"/>
    </source>
</evidence>
<feature type="coiled-coil region" evidence="8">
    <location>
        <begin position="1"/>
        <end position="35"/>
    </location>
</feature>
<evidence type="ECO:0000256" key="7">
    <source>
        <dbReference type="ARBA" id="ARBA00023173"/>
    </source>
</evidence>
<dbReference type="SUPFAM" id="SSF81340">
    <property type="entry name" value="Clc chloride channel"/>
    <property type="match status" value="1"/>
</dbReference>
<evidence type="ECO:0000256" key="5">
    <source>
        <dbReference type="ARBA" id="ARBA00023122"/>
    </source>
</evidence>
<evidence type="ECO:0000256" key="4">
    <source>
        <dbReference type="ARBA" id="ARBA00022989"/>
    </source>
</evidence>
<keyword evidence="2 9" id="KW-0812">Transmembrane</keyword>
<keyword evidence="6 9" id="KW-0472">Membrane</keyword>
<keyword evidence="7" id="KW-0868">Chloride</keyword>
<evidence type="ECO:0000256" key="9">
    <source>
        <dbReference type="SAM" id="Phobius"/>
    </source>
</evidence>
<dbReference type="InterPro" id="IPR001807">
    <property type="entry name" value="ClC"/>
</dbReference>
<name>A0A2P6PUX3_ROSCH</name>
<feature type="transmembrane region" description="Helical" evidence="9">
    <location>
        <begin position="232"/>
        <end position="252"/>
    </location>
</feature>
<dbReference type="Pfam" id="PF00654">
    <property type="entry name" value="Voltage_CLC"/>
    <property type="match status" value="1"/>
</dbReference>
<keyword evidence="7" id="KW-0407">Ion channel</keyword>
<dbReference type="InterPro" id="IPR014743">
    <property type="entry name" value="Cl-channel_core"/>
</dbReference>
<dbReference type="AlphaFoldDB" id="A0A2P6PUX3"/>
<evidence type="ECO:0000256" key="2">
    <source>
        <dbReference type="ARBA" id="ARBA00022692"/>
    </source>
</evidence>
<evidence type="ECO:0000256" key="3">
    <source>
        <dbReference type="ARBA" id="ARBA00022737"/>
    </source>
</evidence>
<reference evidence="10 11" key="1">
    <citation type="journal article" date="2018" name="Nat. Genet.">
        <title>The Rosa genome provides new insights in the design of modern roses.</title>
        <authorList>
            <person name="Bendahmane M."/>
        </authorList>
    </citation>
    <scope>NUCLEOTIDE SEQUENCE [LARGE SCALE GENOMIC DNA]</scope>
    <source>
        <strain evidence="11">cv. Old Blush</strain>
    </source>
</reference>
<dbReference type="Gramene" id="PRQ25725">
    <property type="protein sequence ID" value="PRQ25725"/>
    <property type="gene ID" value="RchiOBHm_Chr6g0286801"/>
</dbReference>
<keyword evidence="8" id="KW-0175">Coiled coil</keyword>
<protein>
    <submittedName>
        <fullName evidence="10">Putative chloride channel, voltage gated</fullName>
    </submittedName>
</protein>
<dbReference type="InterPro" id="IPR051280">
    <property type="entry name" value="Cl-channel/antiporter"/>
</dbReference>
<feature type="transmembrane region" description="Helical" evidence="9">
    <location>
        <begin position="264"/>
        <end position="283"/>
    </location>
</feature>
<keyword evidence="5" id="KW-0129">CBS domain</keyword>
<dbReference type="OMA" id="IEYEVIC"/>
<organism evidence="10 11">
    <name type="scientific">Rosa chinensis</name>
    <name type="common">China rose</name>
    <dbReference type="NCBI Taxonomy" id="74649"/>
    <lineage>
        <taxon>Eukaryota</taxon>
        <taxon>Viridiplantae</taxon>
        <taxon>Streptophyta</taxon>
        <taxon>Embryophyta</taxon>
        <taxon>Tracheophyta</taxon>
        <taxon>Spermatophyta</taxon>
        <taxon>Magnoliopsida</taxon>
        <taxon>eudicotyledons</taxon>
        <taxon>Gunneridae</taxon>
        <taxon>Pentapetalae</taxon>
        <taxon>rosids</taxon>
        <taxon>fabids</taxon>
        <taxon>Rosales</taxon>
        <taxon>Rosaceae</taxon>
        <taxon>Rosoideae</taxon>
        <taxon>Rosoideae incertae sedis</taxon>
        <taxon>Rosa</taxon>
    </lineage>
</organism>